<name>A0A4Y2HI24_ARAVE</name>
<keyword evidence="3" id="KW-1185">Reference proteome</keyword>
<dbReference type="AlphaFoldDB" id="A0A4Y2HI24"/>
<gene>
    <name evidence="2" type="ORF">AVEN_68947_1</name>
</gene>
<dbReference type="Proteomes" id="UP000499080">
    <property type="component" value="Unassembled WGS sequence"/>
</dbReference>
<evidence type="ECO:0000313" key="3">
    <source>
        <dbReference type="Proteomes" id="UP000499080"/>
    </source>
</evidence>
<protein>
    <submittedName>
        <fullName evidence="2">Uncharacterized protein</fullName>
    </submittedName>
</protein>
<organism evidence="2 3">
    <name type="scientific">Araneus ventricosus</name>
    <name type="common">Orbweaver spider</name>
    <name type="synonym">Epeira ventricosa</name>
    <dbReference type="NCBI Taxonomy" id="182803"/>
    <lineage>
        <taxon>Eukaryota</taxon>
        <taxon>Metazoa</taxon>
        <taxon>Ecdysozoa</taxon>
        <taxon>Arthropoda</taxon>
        <taxon>Chelicerata</taxon>
        <taxon>Arachnida</taxon>
        <taxon>Araneae</taxon>
        <taxon>Araneomorphae</taxon>
        <taxon>Entelegynae</taxon>
        <taxon>Araneoidea</taxon>
        <taxon>Araneidae</taxon>
        <taxon>Araneus</taxon>
    </lineage>
</organism>
<evidence type="ECO:0000313" key="2">
    <source>
        <dbReference type="EMBL" id="GBM65026.1"/>
    </source>
</evidence>
<dbReference type="EMBL" id="BGPR01001956">
    <property type="protein sequence ID" value="GBM65026.1"/>
    <property type="molecule type" value="Genomic_DNA"/>
</dbReference>
<evidence type="ECO:0000256" key="1">
    <source>
        <dbReference type="SAM" id="MobiDB-lite"/>
    </source>
</evidence>
<comment type="caution">
    <text evidence="2">The sequence shown here is derived from an EMBL/GenBank/DDBJ whole genome shotgun (WGS) entry which is preliminary data.</text>
</comment>
<feature type="region of interest" description="Disordered" evidence="1">
    <location>
        <begin position="1"/>
        <end position="21"/>
    </location>
</feature>
<sequence>MLGPMMMSAVDPLQPTASRDPNEKVVLTDTVATRKTDVKNSALETSDRPAGMRLIDGRVKIRRSSSGTDFFEKTIHWE</sequence>
<proteinExistence type="predicted"/>
<reference evidence="2 3" key="1">
    <citation type="journal article" date="2019" name="Sci. Rep.">
        <title>Orb-weaving spider Araneus ventricosus genome elucidates the spidroin gene catalogue.</title>
        <authorList>
            <person name="Kono N."/>
            <person name="Nakamura H."/>
            <person name="Ohtoshi R."/>
            <person name="Moran D.A.P."/>
            <person name="Shinohara A."/>
            <person name="Yoshida Y."/>
            <person name="Fujiwara M."/>
            <person name="Mori M."/>
            <person name="Tomita M."/>
            <person name="Arakawa K."/>
        </authorList>
    </citation>
    <scope>NUCLEOTIDE SEQUENCE [LARGE SCALE GENOMIC DNA]</scope>
</reference>
<accession>A0A4Y2HI24</accession>